<feature type="compositionally biased region" description="Polar residues" evidence="1">
    <location>
        <begin position="18"/>
        <end position="29"/>
    </location>
</feature>
<dbReference type="RefSeq" id="WP_206726737.1">
    <property type="nucleotide sequence ID" value="NZ_CP071090.1"/>
</dbReference>
<gene>
    <name evidence="3" type="ORF">JY651_09715</name>
</gene>
<evidence type="ECO:0000313" key="4">
    <source>
        <dbReference type="Proteomes" id="UP000662747"/>
    </source>
</evidence>
<dbReference type="EMBL" id="CP071090">
    <property type="protein sequence ID" value="QSQ25180.1"/>
    <property type="molecule type" value="Genomic_DNA"/>
</dbReference>
<sequence length="244" mass="25877">MAAARAADRASVKGYSAETRSSTKTSSGSMAAARAADRASVKGYSAESSFSSKNSMAAARAADRASVLGYTSGSLRKGTTNDTVRGLQDRLRSAGFNPGKTDGKFGPATEKAVRDFQRSMGLKADGVVGRKTFEALNKSSSFTPATKNRTVSTTATTTGRPFEAMARLAEQHGLTVTSTTGGQHNTRSRHYQGRAIDVRSRGVSPERLNAFMADARAHGYTVRDERTRPAGQAVWGGPHIHIEN</sequence>
<dbReference type="SUPFAM" id="SSF47090">
    <property type="entry name" value="PGBD-like"/>
    <property type="match status" value="1"/>
</dbReference>
<feature type="compositionally biased region" description="Basic and acidic residues" evidence="1">
    <location>
        <begin position="1"/>
        <end position="11"/>
    </location>
</feature>
<proteinExistence type="predicted"/>
<evidence type="ECO:0000259" key="2">
    <source>
        <dbReference type="Pfam" id="PF01471"/>
    </source>
</evidence>
<dbReference type="Pfam" id="PF01471">
    <property type="entry name" value="PG_binding_1"/>
    <property type="match status" value="1"/>
</dbReference>
<feature type="region of interest" description="Disordered" evidence="1">
    <location>
        <begin position="1"/>
        <end position="48"/>
    </location>
</feature>
<dbReference type="Proteomes" id="UP000662747">
    <property type="component" value="Chromosome"/>
</dbReference>
<evidence type="ECO:0000256" key="1">
    <source>
        <dbReference type="SAM" id="MobiDB-lite"/>
    </source>
</evidence>
<dbReference type="InterPro" id="IPR002477">
    <property type="entry name" value="Peptidoglycan-bd-like"/>
</dbReference>
<keyword evidence="4" id="KW-1185">Reference proteome</keyword>
<feature type="domain" description="Peptidoglycan binding-like" evidence="2">
    <location>
        <begin position="81"/>
        <end position="136"/>
    </location>
</feature>
<evidence type="ECO:0000313" key="3">
    <source>
        <dbReference type="EMBL" id="QSQ25180.1"/>
    </source>
</evidence>
<dbReference type="InterPro" id="IPR036366">
    <property type="entry name" value="PGBDSf"/>
</dbReference>
<organism evidence="3 4">
    <name type="scientific">Pyxidicoccus parkwayensis</name>
    <dbReference type="NCBI Taxonomy" id="2813578"/>
    <lineage>
        <taxon>Bacteria</taxon>
        <taxon>Pseudomonadati</taxon>
        <taxon>Myxococcota</taxon>
        <taxon>Myxococcia</taxon>
        <taxon>Myxococcales</taxon>
        <taxon>Cystobacterineae</taxon>
        <taxon>Myxococcaceae</taxon>
        <taxon>Pyxidicoccus</taxon>
    </lineage>
</organism>
<dbReference type="Gene3D" id="1.10.101.10">
    <property type="entry name" value="PGBD-like superfamily/PGBD"/>
    <property type="match status" value="1"/>
</dbReference>
<protein>
    <submittedName>
        <fullName evidence="3">Peptidoglycan-binding protein</fullName>
    </submittedName>
</protein>
<dbReference type="InterPro" id="IPR036365">
    <property type="entry name" value="PGBD-like_sf"/>
</dbReference>
<name>A0ABX7P3W7_9BACT</name>
<accession>A0ABX7P3W7</accession>
<reference evidence="3 4" key="1">
    <citation type="submission" date="2021-02" db="EMBL/GenBank/DDBJ databases">
        <title>De Novo genome assembly of isolated myxobacteria.</title>
        <authorList>
            <person name="Stevens D.C."/>
        </authorList>
    </citation>
    <scope>NUCLEOTIDE SEQUENCE [LARGE SCALE GENOMIC DNA]</scope>
    <source>
        <strain evidence="4">SCPEA02</strain>
    </source>
</reference>